<reference evidence="1 2" key="1">
    <citation type="submission" date="2022-04" db="EMBL/GenBank/DDBJ databases">
        <title>Mechanism of arsenic methylation and mitigation arsenic toxicity by Bacillus sp. LH14 from an Arsenic-Contaminated Paddy Soil.</title>
        <authorList>
            <person name="Wang D."/>
        </authorList>
    </citation>
    <scope>NUCLEOTIDE SEQUENCE [LARGE SCALE GENOMIC DNA]</scope>
    <source>
        <strain evidence="1 2">LH14</strain>
    </source>
</reference>
<gene>
    <name evidence="1" type="ORF">MY490_14945</name>
</gene>
<dbReference type="Proteomes" id="UP000830639">
    <property type="component" value="Chromosome"/>
</dbReference>
<proteinExistence type="predicted"/>
<sequence length="135" mass="16097">MREIALISCLITFITLSPVKAETDNSRYEMMLEDIIYTFLSPLESKAINDYFGDMYLSHFCKVVEVKTKPEQAYRYEIIYQFVTYERAIMPPYHLFTLTVENKSRTDWIIKNINVRKIAENEDYTKICRKPMIIQ</sequence>
<organism evidence="1 2">
    <name type="scientific">Gottfriedia acidiceleris</name>
    <dbReference type="NCBI Taxonomy" id="371036"/>
    <lineage>
        <taxon>Bacteria</taxon>
        <taxon>Bacillati</taxon>
        <taxon>Bacillota</taxon>
        <taxon>Bacilli</taxon>
        <taxon>Bacillales</taxon>
        <taxon>Bacillaceae</taxon>
        <taxon>Gottfriedia</taxon>
    </lineage>
</organism>
<protein>
    <submittedName>
        <fullName evidence="1">DUF3888 domain-containing protein</fullName>
    </submittedName>
</protein>
<dbReference type="Pfam" id="PF13027">
    <property type="entry name" value="DUF3888"/>
    <property type="match status" value="1"/>
</dbReference>
<accession>A0ABY4JHL8</accession>
<dbReference type="RefSeq" id="WP_248266422.1">
    <property type="nucleotide sequence ID" value="NZ_CP096034.1"/>
</dbReference>
<keyword evidence="2" id="KW-1185">Reference proteome</keyword>
<dbReference type="EMBL" id="CP096034">
    <property type="protein sequence ID" value="UPM53106.1"/>
    <property type="molecule type" value="Genomic_DNA"/>
</dbReference>
<evidence type="ECO:0000313" key="2">
    <source>
        <dbReference type="Proteomes" id="UP000830639"/>
    </source>
</evidence>
<evidence type="ECO:0000313" key="1">
    <source>
        <dbReference type="EMBL" id="UPM53106.1"/>
    </source>
</evidence>
<name>A0ABY4JHL8_9BACI</name>
<dbReference type="InterPro" id="IPR024984">
    <property type="entry name" value="DUF3888"/>
</dbReference>